<dbReference type="SUPFAM" id="SSF48264">
    <property type="entry name" value="Cytochrome P450"/>
    <property type="match status" value="1"/>
</dbReference>
<keyword evidence="7" id="KW-0408">Iron</keyword>
<dbReference type="AlphaFoldDB" id="A0A445DS53"/>
<evidence type="ECO:0000256" key="8">
    <source>
        <dbReference type="ARBA" id="ARBA00023033"/>
    </source>
</evidence>
<comment type="similarity">
    <text evidence="3">Belongs to the cytochrome P450 family.</text>
</comment>
<dbReference type="GO" id="GO:0005506">
    <property type="term" value="F:iron ion binding"/>
    <property type="evidence" value="ECO:0007669"/>
    <property type="project" value="InterPro"/>
</dbReference>
<dbReference type="PANTHER" id="PTHR47943:SF2">
    <property type="entry name" value="CYTOCHROME P450"/>
    <property type="match status" value="1"/>
</dbReference>
<dbReference type="Proteomes" id="UP000289738">
    <property type="component" value="Chromosome A03"/>
</dbReference>
<dbReference type="Pfam" id="PF00067">
    <property type="entry name" value="p450"/>
    <property type="match status" value="1"/>
</dbReference>
<dbReference type="InterPro" id="IPR036396">
    <property type="entry name" value="Cyt_P450_sf"/>
</dbReference>
<dbReference type="GO" id="GO:0004497">
    <property type="term" value="F:monooxygenase activity"/>
    <property type="evidence" value="ECO:0007669"/>
    <property type="project" value="UniProtKB-KW"/>
</dbReference>
<evidence type="ECO:0000256" key="3">
    <source>
        <dbReference type="ARBA" id="ARBA00010617"/>
    </source>
</evidence>
<evidence type="ECO:0000313" key="10">
    <source>
        <dbReference type="EMBL" id="RYR66012.1"/>
    </source>
</evidence>
<evidence type="ECO:0000256" key="1">
    <source>
        <dbReference type="ARBA" id="ARBA00001971"/>
    </source>
</evidence>
<dbReference type="InterPro" id="IPR001128">
    <property type="entry name" value="Cyt_P450"/>
</dbReference>
<keyword evidence="5" id="KW-0479">Metal-binding</keyword>
<dbReference type="GO" id="GO:0016705">
    <property type="term" value="F:oxidoreductase activity, acting on paired donors, with incorporation or reduction of molecular oxygen"/>
    <property type="evidence" value="ECO:0007669"/>
    <property type="project" value="InterPro"/>
</dbReference>
<evidence type="ECO:0000256" key="7">
    <source>
        <dbReference type="ARBA" id="ARBA00023004"/>
    </source>
</evidence>
<organism evidence="10 11">
    <name type="scientific">Arachis hypogaea</name>
    <name type="common">Peanut</name>
    <dbReference type="NCBI Taxonomy" id="3818"/>
    <lineage>
        <taxon>Eukaryota</taxon>
        <taxon>Viridiplantae</taxon>
        <taxon>Streptophyta</taxon>
        <taxon>Embryophyta</taxon>
        <taxon>Tracheophyta</taxon>
        <taxon>Spermatophyta</taxon>
        <taxon>Magnoliopsida</taxon>
        <taxon>eudicotyledons</taxon>
        <taxon>Gunneridae</taxon>
        <taxon>Pentapetalae</taxon>
        <taxon>rosids</taxon>
        <taxon>fabids</taxon>
        <taxon>Fabales</taxon>
        <taxon>Fabaceae</taxon>
        <taxon>Papilionoideae</taxon>
        <taxon>50 kb inversion clade</taxon>
        <taxon>dalbergioids sensu lato</taxon>
        <taxon>Dalbergieae</taxon>
        <taxon>Pterocarpus clade</taxon>
        <taxon>Arachis</taxon>
    </lineage>
</organism>
<dbReference type="PANTHER" id="PTHR47943">
    <property type="entry name" value="CYTOCHROME P450 93A3-LIKE"/>
    <property type="match status" value="1"/>
</dbReference>
<dbReference type="EMBL" id="SDMP01000003">
    <property type="protein sequence ID" value="RYR66012.1"/>
    <property type="molecule type" value="Genomic_DNA"/>
</dbReference>
<keyword evidence="11" id="KW-1185">Reference proteome</keyword>
<accession>A0A445DS53</accession>
<protein>
    <recommendedName>
        <fullName evidence="12">Cytochrome P450</fullName>
    </recommendedName>
</protein>
<evidence type="ECO:0000256" key="5">
    <source>
        <dbReference type="ARBA" id="ARBA00022723"/>
    </source>
</evidence>
<keyword evidence="6" id="KW-0560">Oxidoreductase</keyword>
<evidence type="ECO:0008006" key="12">
    <source>
        <dbReference type="Google" id="ProtNLM"/>
    </source>
</evidence>
<evidence type="ECO:0000313" key="11">
    <source>
        <dbReference type="Proteomes" id="UP000289738"/>
    </source>
</evidence>
<dbReference type="STRING" id="3818.A0A445DS53"/>
<dbReference type="Gene3D" id="1.10.630.10">
    <property type="entry name" value="Cytochrome P450"/>
    <property type="match status" value="1"/>
</dbReference>
<comment type="subcellular location">
    <subcellularLocation>
        <location evidence="2">Membrane</location>
    </subcellularLocation>
</comment>
<dbReference type="InterPro" id="IPR002401">
    <property type="entry name" value="Cyt_P450_E_grp-I"/>
</dbReference>
<sequence>MLAGSVDTSATAIEWALSELIKHPRVMKKLQMEFESVVGMKRMVEESDLDKLEYSDMVIKKFIRTHPVAPLILPHQSMKDCMVRDFFVPKKSRVVINTGAIMRDPIAWSEPEKLSGKRH</sequence>
<keyword evidence="9" id="KW-0472">Membrane</keyword>
<reference evidence="10 11" key="1">
    <citation type="submission" date="2019-01" db="EMBL/GenBank/DDBJ databases">
        <title>Sequencing of cultivated peanut Arachis hypogaea provides insights into genome evolution and oil improvement.</title>
        <authorList>
            <person name="Chen X."/>
        </authorList>
    </citation>
    <scope>NUCLEOTIDE SEQUENCE [LARGE SCALE GENOMIC DNA]</scope>
    <source>
        <strain evidence="11">cv. Fuhuasheng</strain>
        <tissue evidence="10">Leaves</tissue>
    </source>
</reference>
<dbReference type="GO" id="GO:0016020">
    <property type="term" value="C:membrane"/>
    <property type="evidence" value="ECO:0007669"/>
    <property type="project" value="UniProtKB-SubCell"/>
</dbReference>
<evidence type="ECO:0000256" key="9">
    <source>
        <dbReference type="ARBA" id="ARBA00023136"/>
    </source>
</evidence>
<keyword evidence="4" id="KW-0349">Heme</keyword>
<name>A0A445DS53_ARAHY</name>
<gene>
    <name evidence="10" type="ORF">Ahy_A03g011935</name>
</gene>
<comment type="cofactor">
    <cofactor evidence="1">
        <name>heme</name>
        <dbReference type="ChEBI" id="CHEBI:30413"/>
    </cofactor>
</comment>
<dbReference type="PRINTS" id="PR00463">
    <property type="entry name" value="EP450I"/>
</dbReference>
<evidence type="ECO:0000256" key="2">
    <source>
        <dbReference type="ARBA" id="ARBA00004370"/>
    </source>
</evidence>
<proteinExistence type="inferred from homology"/>
<evidence type="ECO:0000256" key="6">
    <source>
        <dbReference type="ARBA" id="ARBA00023002"/>
    </source>
</evidence>
<comment type="caution">
    <text evidence="10">The sequence shown here is derived from an EMBL/GenBank/DDBJ whole genome shotgun (WGS) entry which is preliminary data.</text>
</comment>
<dbReference type="GO" id="GO:0020037">
    <property type="term" value="F:heme binding"/>
    <property type="evidence" value="ECO:0007669"/>
    <property type="project" value="InterPro"/>
</dbReference>
<evidence type="ECO:0000256" key="4">
    <source>
        <dbReference type="ARBA" id="ARBA00022617"/>
    </source>
</evidence>
<keyword evidence="8" id="KW-0503">Monooxygenase</keyword>